<dbReference type="CDD" id="cd06127">
    <property type="entry name" value="DEDDh"/>
    <property type="match status" value="1"/>
</dbReference>
<dbReference type="EMBL" id="PXVD01000009">
    <property type="protein sequence ID" value="MDJ1371141.1"/>
    <property type="molecule type" value="Genomic_DNA"/>
</dbReference>
<reference evidence="5" key="1">
    <citation type="submission" date="2018-03" db="EMBL/GenBank/DDBJ databases">
        <authorList>
            <person name="Nunes O.C."/>
            <person name="Lopes A.R."/>
            <person name="Froufe H."/>
            <person name="Munoz-Merida A."/>
            <person name="Barroso C."/>
            <person name="Egas C."/>
        </authorList>
    </citation>
    <scope>NUCLEOTIDE SEQUENCE</scope>
    <source>
        <strain evidence="5">ON4</strain>
    </source>
</reference>
<dbReference type="PANTHER" id="PTHR30231:SF4">
    <property type="entry name" value="PROTEIN NEN2"/>
    <property type="match status" value="1"/>
</dbReference>
<dbReference type="Proteomes" id="UP001170379">
    <property type="component" value="Unassembled WGS sequence"/>
</dbReference>
<keyword evidence="6" id="KW-1185">Reference proteome</keyword>
<evidence type="ECO:0000313" key="5">
    <source>
        <dbReference type="EMBL" id="MDJ1371141.1"/>
    </source>
</evidence>
<keyword evidence="3" id="KW-0269">Exonuclease</keyword>
<dbReference type="Gene3D" id="3.30.420.10">
    <property type="entry name" value="Ribonuclease H-like superfamily/Ribonuclease H"/>
    <property type="match status" value="1"/>
</dbReference>
<keyword evidence="2" id="KW-0378">Hydrolase</keyword>
<evidence type="ECO:0000256" key="3">
    <source>
        <dbReference type="ARBA" id="ARBA00022839"/>
    </source>
</evidence>
<dbReference type="InterPro" id="IPR012337">
    <property type="entry name" value="RNaseH-like_sf"/>
</dbReference>
<evidence type="ECO:0000256" key="1">
    <source>
        <dbReference type="ARBA" id="ARBA00022722"/>
    </source>
</evidence>
<dbReference type="SMART" id="SM00479">
    <property type="entry name" value="EXOIII"/>
    <property type="match status" value="1"/>
</dbReference>
<reference evidence="5" key="2">
    <citation type="journal article" date="2022" name="Sci. Rep.">
        <title>In silico prediction of the enzymes involved in the degradation of the herbicide molinate by Gulosibacter molinativorax ON4T.</title>
        <authorList>
            <person name="Lopes A.R."/>
            <person name="Bunin E."/>
            <person name="Viana A.T."/>
            <person name="Froufe H."/>
            <person name="Munoz-Merida A."/>
            <person name="Pinho D."/>
            <person name="Figueiredo J."/>
            <person name="Barroso C."/>
            <person name="Vaz-Moreira I."/>
            <person name="Bellanger X."/>
            <person name="Egas C."/>
            <person name="Nunes O.C."/>
        </authorList>
    </citation>
    <scope>NUCLEOTIDE SEQUENCE</scope>
    <source>
        <strain evidence="5">ON4</strain>
    </source>
</reference>
<sequence length="245" mass="26641">MRRTARDPLAVEHEGAGVSWTEKVAVFDTETTGVDPTEARLVTAFVGMLDAGGDMERGTDWLADPGVEIPEQAAAVHGITTEMARAEGEPIAEVLEKVVASLNWIAKHGLALVIYNAPFDLTLIDAECRRYGVTPPQLGKQVVDPLVIDRAVDRYRKGKRTLTDTAAVYGVDLLDAHDAAADAIAAGHIAQAIARKYPAEVDIPLADLHAKQIEWSRASAEDFEAYMRRTKDPNFSADGRWPVRA</sequence>
<gene>
    <name evidence="5" type="ORF">C7K25_07140</name>
</gene>
<evidence type="ECO:0000313" key="6">
    <source>
        <dbReference type="Proteomes" id="UP001170379"/>
    </source>
</evidence>
<dbReference type="InterPro" id="IPR036397">
    <property type="entry name" value="RNaseH_sf"/>
</dbReference>
<keyword evidence="1" id="KW-0540">Nuclease</keyword>
<proteinExistence type="predicted"/>
<dbReference type="NCBIfam" id="NF005927">
    <property type="entry name" value="PRK07942.1"/>
    <property type="match status" value="1"/>
</dbReference>
<accession>A0ABT7C7F9</accession>
<name>A0ABT7C7F9_9MICO</name>
<evidence type="ECO:0000259" key="4">
    <source>
        <dbReference type="SMART" id="SM00479"/>
    </source>
</evidence>
<protein>
    <submittedName>
        <fullName evidence="5">DNA polymerase III subunit epsilon</fullName>
    </submittedName>
</protein>
<dbReference type="InterPro" id="IPR013520">
    <property type="entry name" value="Ribonucl_H"/>
</dbReference>
<evidence type="ECO:0000256" key="2">
    <source>
        <dbReference type="ARBA" id="ARBA00022801"/>
    </source>
</evidence>
<comment type="caution">
    <text evidence="5">The sequence shown here is derived from an EMBL/GenBank/DDBJ whole genome shotgun (WGS) entry which is preliminary data.</text>
</comment>
<dbReference type="PANTHER" id="PTHR30231">
    <property type="entry name" value="DNA POLYMERASE III SUBUNIT EPSILON"/>
    <property type="match status" value="1"/>
</dbReference>
<feature type="domain" description="Exonuclease" evidence="4">
    <location>
        <begin position="23"/>
        <end position="199"/>
    </location>
</feature>
<organism evidence="5 6">
    <name type="scientific">Gulosibacter molinativorax</name>
    <dbReference type="NCBI Taxonomy" id="256821"/>
    <lineage>
        <taxon>Bacteria</taxon>
        <taxon>Bacillati</taxon>
        <taxon>Actinomycetota</taxon>
        <taxon>Actinomycetes</taxon>
        <taxon>Micrococcales</taxon>
        <taxon>Microbacteriaceae</taxon>
        <taxon>Gulosibacter</taxon>
    </lineage>
</organism>
<dbReference type="Pfam" id="PF00929">
    <property type="entry name" value="RNase_T"/>
    <property type="match status" value="1"/>
</dbReference>
<dbReference type="SUPFAM" id="SSF53098">
    <property type="entry name" value="Ribonuclease H-like"/>
    <property type="match status" value="1"/>
</dbReference>